<accession>A0A429GI77</accession>
<sequence>MVEDRCPVCGLPKELCVCGEIKREEQKITVRSERRKYRKEVTLIEGLNPGELDIRSLLKDMKSKLACGGTYKEKEKTIILQGNHVKKVKPMLIKWGIPPEKIELLG</sequence>
<evidence type="ECO:0000256" key="3">
    <source>
        <dbReference type="ARBA" id="ARBA00022917"/>
    </source>
</evidence>
<dbReference type="EMBL" id="RCOS01000113">
    <property type="protein sequence ID" value="RSN73580.1"/>
    <property type="molecule type" value="Genomic_DNA"/>
</dbReference>
<dbReference type="GO" id="GO:0003729">
    <property type="term" value="F:mRNA binding"/>
    <property type="evidence" value="ECO:0007669"/>
    <property type="project" value="TreeGrafter"/>
</dbReference>
<evidence type="ECO:0000313" key="7">
    <source>
        <dbReference type="EMBL" id="RSN73580.1"/>
    </source>
</evidence>
<keyword evidence="9" id="KW-1185">Reference proteome</keyword>
<dbReference type="OrthoDB" id="11182at2157"/>
<keyword evidence="2 4" id="KW-0810">Translation regulation</keyword>
<keyword evidence="3 4" id="KW-0648">Protein biosynthesis</keyword>
<dbReference type="CDD" id="cd11567">
    <property type="entry name" value="YciH_like"/>
    <property type="match status" value="1"/>
</dbReference>
<dbReference type="GO" id="GO:0002188">
    <property type="term" value="P:translation reinitiation"/>
    <property type="evidence" value="ECO:0007669"/>
    <property type="project" value="UniProtKB-UniRule"/>
</dbReference>
<dbReference type="NCBIfam" id="NF002096">
    <property type="entry name" value="PRK00939.1"/>
    <property type="match status" value="1"/>
</dbReference>
<evidence type="ECO:0000256" key="5">
    <source>
        <dbReference type="PIRNR" id="PIRNR037511"/>
    </source>
</evidence>
<evidence type="ECO:0000256" key="2">
    <source>
        <dbReference type="ARBA" id="ARBA00022845"/>
    </source>
</evidence>
<dbReference type="PANTHER" id="PTHR12789:SF0">
    <property type="entry name" value="DENSITY-REGULATED PROTEIN"/>
    <property type="match status" value="1"/>
</dbReference>
<evidence type="ECO:0000313" key="8">
    <source>
        <dbReference type="EMBL" id="RZN58214.1"/>
    </source>
</evidence>
<dbReference type="InterPro" id="IPR050318">
    <property type="entry name" value="DENR/SUI1_TIF"/>
</dbReference>
<dbReference type="InterPro" id="IPR036877">
    <property type="entry name" value="SUI1_dom_sf"/>
</dbReference>
<dbReference type="Gene3D" id="3.30.780.10">
    <property type="entry name" value="SUI1-like domain"/>
    <property type="match status" value="1"/>
</dbReference>
<evidence type="ECO:0000256" key="4">
    <source>
        <dbReference type="HAMAP-Rule" id="MF_00604"/>
    </source>
</evidence>
<dbReference type="HAMAP" id="MF_00604">
    <property type="entry name" value="SUI1"/>
    <property type="match status" value="1"/>
</dbReference>
<evidence type="ECO:0000259" key="6">
    <source>
        <dbReference type="PROSITE" id="PS50296"/>
    </source>
</evidence>
<organism evidence="7 9">
    <name type="scientific">Candidatus Methanodesulfokora washburnensis</name>
    <dbReference type="NCBI Taxonomy" id="2478471"/>
    <lineage>
        <taxon>Archaea</taxon>
        <taxon>Thermoproteota</taxon>
        <taxon>Candidatus Korarchaeia</taxon>
        <taxon>Candidatus Korarchaeia incertae sedis</taxon>
        <taxon>Candidatus Methanodesulfokora</taxon>
    </lineage>
</organism>
<reference evidence="7 9" key="1">
    <citation type="submission" date="2018-10" db="EMBL/GenBank/DDBJ databases">
        <title>Co-occurring genomic capacity for anaerobic methane metabolism and dissimilatory sulfite reduction discovered in the Korarchaeota.</title>
        <authorList>
            <person name="Mckay L.J."/>
            <person name="Dlakic M."/>
            <person name="Fields M.W."/>
            <person name="Delmont T.O."/>
            <person name="Eren A.M."/>
            <person name="Jay Z.J."/>
            <person name="Klingelsmith K.B."/>
            <person name="Rusch D.B."/>
            <person name="Inskeep W.P."/>
        </authorList>
    </citation>
    <scope>NUCLEOTIDE SEQUENCE [LARGE SCALE GENOMIC DNA]</scope>
    <source>
        <strain evidence="7 9">MDKW</strain>
    </source>
</reference>
<evidence type="ECO:0000313" key="10">
    <source>
        <dbReference type="Proteomes" id="UP000316217"/>
    </source>
</evidence>
<dbReference type="InterPro" id="IPR005872">
    <property type="entry name" value="SUI1_arc_bac"/>
</dbReference>
<dbReference type="Proteomes" id="UP000277582">
    <property type="component" value="Unassembled WGS sequence"/>
</dbReference>
<comment type="similarity">
    <text evidence="1 4 5">Belongs to the SUI1 family.</text>
</comment>
<dbReference type="AlphaFoldDB" id="A0A429GI77"/>
<dbReference type="GO" id="GO:0001731">
    <property type="term" value="P:formation of translation preinitiation complex"/>
    <property type="evidence" value="ECO:0007669"/>
    <property type="project" value="UniProtKB-UniRule"/>
</dbReference>
<comment type="caution">
    <text evidence="7">The sequence shown here is derived from an EMBL/GenBank/DDBJ whole genome shotgun (WGS) entry which is preliminary data.</text>
</comment>
<feature type="domain" description="SUI1" evidence="6">
    <location>
        <begin position="28"/>
        <end position="96"/>
    </location>
</feature>
<protein>
    <recommendedName>
        <fullName evidence="4 5">Protein translation factor SUI1 homolog</fullName>
    </recommendedName>
</protein>
<proteinExistence type="inferred from homology"/>
<dbReference type="PROSITE" id="PS50296">
    <property type="entry name" value="SUI1"/>
    <property type="match status" value="1"/>
</dbReference>
<dbReference type="GO" id="GO:0006417">
    <property type="term" value="P:regulation of translation"/>
    <property type="evidence" value="ECO:0007669"/>
    <property type="project" value="UniProtKB-UniRule"/>
</dbReference>
<name>A0A429GI77_9CREN</name>
<dbReference type="Pfam" id="PF01253">
    <property type="entry name" value="SUI1"/>
    <property type="match status" value="1"/>
</dbReference>
<dbReference type="InterPro" id="IPR001950">
    <property type="entry name" value="SUI1"/>
</dbReference>
<gene>
    <name evidence="7" type="primary">yciH</name>
    <name evidence="7" type="ORF">D6D85_09895</name>
    <name evidence="8" type="ORF">EF810_08015</name>
</gene>
<dbReference type="EMBL" id="RXII01000121">
    <property type="protein sequence ID" value="RZN58214.1"/>
    <property type="molecule type" value="Genomic_DNA"/>
</dbReference>
<dbReference type="Proteomes" id="UP000316217">
    <property type="component" value="Unassembled WGS sequence"/>
</dbReference>
<evidence type="ECO:0000256" key="1">
    <source>
        <dbReference type="ARBA" id="ARBA00005422"/>
    </source>
</evidence>
<dbReference type="InterPro" id="IPR022851">
    <property type="entry name" value="SUI1_arc"/>
</dbReference>
<dbReference type="PANTHER" id="PTHR12789">
    <property type="entry name" value="DENSITY-REGULATED PROTEIN HOMOLOG"/>
    <property type="match status" value="1"/>
</dbReference>
<dbReference type="SUPFAM" id="SSF55159">
    <property type="entry name" value="eIF1-like"/>
    <property type="match status" value="1"/>
</dbReference>
<reference evidence="8 10" key="2">
    <citation type="journal article" date="2019" name="Nat. Microbiol.">
        <title>Wide diversity of methane and short-chain alkane metabolisms in uncultured archaea.</title>
        <authorList>
            <person name="Borrel G."/>
            <person name="Adam P.S."/>
            <person name="McKay L.J."/>
            <person name="Chen L.X."/>
            <person name="Sierra-Garcia I.N."/>
            <person name="Sieber C.M."/>
            <person name="Letourneur Q."/>
            <person name="Ghozlane A."/>
            <person name="Andersen G.L."/>
            <person name="Li W.J."/>
            <person name="Hallam S.J."/>
            <person name="Muyzer G."/>
            <person name="de Oliveira V.M."/>
            <person name="Inskeep W.P."/>
            <person name="Banfield J.F."/>
            <person name="Gribaldo S."/>
        </authorList>
    </citation>
    <scope>NUCLEOTIDE SEQUENCE [LARGE SCALE GENOMIC DNA]</scope>
    <source>
        <strain evidence="8">NM4</strain>
    </source>
</reference>
<dbReference type="RefSeq" id="WP_125671819.1">
    <property type="nucleotide sequence ID" value="NZ_RCOS01000113.1"/>
</dbReference>
<dbReference type="PIRSF" id="PIRSF037511">
    <property type="entry name" value="Transl_init_SUI1_pro"/>
    <property type="match status" value="1"/>
</dbReference>
<dbReference type="GO" id="GO:0003743">
    <property type="term" value="F:translation initiation factor activity"/>
    <property type="evidence" value="ECO:0007669"/>
    <property type="project" value="UniProtKB-UniRule"/>
</dbReference>
<evidence type="ECO:0000313" key="9">
    <source>
        <dbReference type="Proteomes" id="UP000277582"/>
    </source>
</evidence>